<feature type="compositionally biased region" description="Basic residues" evidence="2">
    <location>
        <begin position="1"/>
        <end position="10"/>
    </location>
</feature>
<feature type="compositionally biased region" description="Gly residues" evidence="2">
    <location>
        <begin position="193"/>
        <end position="205"/>
    </location>
</feature>
<organism evidence="3 4">
    <name type="scientific">Hucho hucho</name>
    <name type="common">huchen</name>
    <dbReference type="NCBI Taxonomy" id="62062"/>
    <lineage>
        <taxon>Eukaryota</taxon>
        <taxon>Metazoa</taxon>
        <taxon>Chordata</taxon>
        <taxon>Craniata</taxon>
        <taxon>Vertebrata</taxon>
        <taxon>Euteleostomi</taxon>
        <taxon>Actinopterygii</taxon>
        <taxon>Neopterygii</taxon>
        <taxon>Teleostei</taxon>
        <taxon>Protacanthopterygii</taxon>
        <taxon>Salmoniformes</taxon>
        <taxon>Salmonidae</taxon>
        <taxon>Salmoninae</taxon>
        <taxon>Hucho</taxon>
    </lineage>
</organism>
<keyword evidence="4" id="KW-1185">Reference proteome</keyword>
<protein>
    <submittedName>
        <fullName evidence="3">DLG associated protein 4</fullName>
    </submittedName>
</protein>
<feature type="region of interest" description="Disordered" evidence="2">
    <location>
        <begin position="184"/>
        <end position="251"/>
    </location>
</feature>
<dbReference type="GO" id="GO:0098978">
    <property type="term" value="C:glutamatergic synapse"/>
    <property type="evidence" value="ECO:0007669"/>
    <property type="project" value="TreeGrafter"/>
</dbReference>
<reference evidence="3" key="3">
    <citation type="submission" date="2025-09" db="UniProtKB">
        <authorList>
            <consortium name="Ensembl"/>
        </authorList>
    </citation>
    <scope>IDENTIFICATION</scope>
</reference>
<dbReference type="Ensembl" id="ENSHHUT00000003075.1">
    <property type="protein sequence ID" value="ENSHHUP00000002971.1"/>
    <property type="gene ID" value="ENSHHUG00000001817.1"/>
</dbReference>
<evidence type="ECO:0000256" key="1">
    <source>
        <dbReference type="ARBA" id="ARBA00008839"/>
    </source>
</evidence>
<sequence>MKGLGAKRNRHLSDSCDPTQGPPEPLYSHQASTLPRSPYLLSPTSMDHYGTMDPRHYNPSMEAHHNQGSLAPDYSLPLNNQLSNSSTFPHVHYNSHYDPSDFSPGSATISGGAKMNRQLQPNLLDQLEKQLPGGPRDGFSTLQFHRSSSAALSVASKQRTDSPGRIRNLVCSVQKLFAKSQSMDGHNLKGVNGRSGTGSGSGGTSSGTEDSGKRDRRAKSKDRGGAKSDGCGTGKRRPRSNMSGYWSSDDLDNADLSTYRNPIAMTLGRPTTHATQHATHGITYDAQQGALQQQQGQQSRYVVHSVNSNDFIKGGSWSTLTLGQPRQVLQKGHSATLDRSMLKSKSCQQELACHYLQVDSLSGLTKIRGGANEIPCRRMRSGSYVKAMGDLEDSDDSDGSPKPSPKMAARRQSYLRATQQSLSDQLPPRNCLPSLRELSTNRSLDNLDCLGGPVRDSLFPRWDDEDFSQGGGCSTLGRSSYMGQVRGHQGWGSESAFRESHTLLRSHSQAVEPPDLPMPTCFRSRSHSYLRAIQAGCSQDDDTASMDSDSPPPTATTVRTYSTSTGDWPPG</sequence>
<comment type="similarity">
    <text evidence="1">Belongs to the SAPAP family.</text>
</comment>
<evidence type="ECO:0000313" key="3">
    <source>
        <dbReference type="Ensembl" id="ENSHHUP00000002971.1"/>
    </source>
</evidence>
<evidence type="ECO:0000256" key="2">
    <source>
        <dbReference type="SAM" id="MobiDB-lite"/>
    </source>
</evidence>
<dbReference type="InterPro" id="IPR005026">
    <property type="entry name" value="SAPAP"/>
</dbReference>
<feature type="region of interest" description="Disordered" evidence="2">
    <location>
        <begin position="536"/>
        <end position="571"/>
    </location>
</feature>
<feature type="region of interest" description="Disordered" evidence="2">
    <location>
        <begin position="388"/>
        <end position="430"/>
    </location>
</feature>
<dbReference type="GO" id="GO:0099572">
    <property type="term" value="C:postsynaptic specialization"/>
    <property type="evidence" value="ECO:0007669"/>
    <property type="project" value="TreeGrafter"/>
</dbReference>
<feature type="compositionally biased region" description="Polar residues" evidence="2">
    <location>
        <begin position="415"/>
        <end position="424"/>
    </location>
</feature>
<dbReference type="AlphaFoldDB" id="A0A4W5JT52"/>
<dbReference type="Proteomes" id="UP000314982">
    <property type="component" value="Unassembled WGS sequence"/>
</dbReference>
<dbReference type="GO" id="GO:0023052">
    <property type="term" value="P:signaling"/>
    <property type="evidence" value="ECO:0007669"/>
    <property type="project" value="InterPro"/>
</dbReference>
<proteinExistence type="inferred from homology"/>
<reference evidence="3" key="2">
    <citation type="submission" date="2025-08" db="UniProtKB">
        <authorList>
            <consortium name="Ensembl"/>
        </authorList>
    </citation>
    <scope>IDENTIFICATION</scope>
</reference>
<evidence type="ECO:0000313" key="4">
    <source>
        <dbReference type="Proteomes" id="UP000314982"/>
    </source>
</evidence>
<dbReference type="GeneTree" id="ENSGT00940000155308"/>
<name>A0A4W5JT52_9TELE</name>
<dbReference type="PANTHER" id="PTHR12353">
    <property type="entry name" value="DISKS LARGE-ASSOCIATED PROTEIN DAP SAP90/PSD-95-ASSOCIATED PROTEIN"/>
    <property type="match status" value="1"/>
</dbReference>
<accession>A0A4W5JT52</accession>
<feature type="compositionally biased region" description="Low complexity" evidence="2">
    <location>
        <begin position="555"/>
        <end position="565"/>
    </location>
</feature>
<dbReference type="GO" id="GO:0060090">
    <property type="term" value="F:molecular adaptor activity"/>
    <property type="evidence" value="ECO:0007669"/>
    <property type="project" value="TreeGrafter"/>
</dbReference>
<feature type="region of interest" description="Disordered" evidence="2">
    <location>
        <begin position="1"/>
        <end position="69"/>
    </location>
</feature>
<dbReference type="PANTHER" id="PTHR12353:SF19">
    <property type="entry name" value="DISKS LARGE-ASSOCIATED PROTEIN 4"/>
    <property type="match status" value="1"/>
</dbReference>
<reference evidence="4" key="1">
    <citation type="submission" date="2018-06" db="EMBL/GenBank/DDBJ databases">
        <title>Genome assembly of Danube salmon.</title>
        <authorList>
            <person name="Macqueen D.J."/>
            <person name="Gundappa M.K."/>
        </authorList>
    </citation>
    <scope>NUCLEOTIDE SEQUENCE [LARGE SCALE GENOMIC DNA]</scope>
</reference>